<dbReference type="SUPFAM" id="SSF53756">
    <property type="entry name" value="UDP-Glycosyltransferase/glycogen phosphorylase"/>
    <property type="match status" value="1"/>
</dbReference>
<dbReference type="Gene3D" id="3.40.50.2000">
    <property type="entry name" value="Glycogen Phosphorylase B"/>
    <property type="match status" value="1"/>
</dbReference>
<dbReference type="InterPro" id="IPR038013">
    <property type="entry name" value="ALG11"/>
</dbReference>
<dbReference type="STRING" id="102285.A0A0R3T7R3"/>
<accession>A0A0R3T7R3</accession>
<evidence type="ECO:0000256" key="2">
    <source>
        <dbReference type="SAM" id="MobiDB-lite"/>
    </source>
</evidence>
<evidence type="ECO:0000256" key="1">
    <source>
        <dbReference type="ARBA" id="ARBA00022676"/>
    </source>
</evidence>
<dbReference type="WBParaSite" id="HNAJ_0000310101-mRNA-1">
    <property type="protein sequence ID" value="HNAJ_0000310101-mRNA-1"/>
    <property type="gene ID" value="HNAJ_0000310101"/>
</dbReference>
<dbReference type="AlphaFoldDB" id="A0A0R3T7R3"/>
<protein>
    <submittedName>
        <fullName evidence="6">Glycos_transf_1 domain-containing protein</fullName>
    </submittedName>
</protein>
<dbReference type="GO" id="GO:0006487">
    <property type="term" value="P:protein N-linked glycosylation"/>
    <property type="evidence" value="ECO:0007669"/>
    <property type="project" value="TreeGrafter"/>
</dbReference>
<keyword evidence="1" id="KW-0328">Glycosyltransferase</keyword>
<dbReference type="Proteomes" id="UP000278807">
    <property type="component" value="Unassembled WGS sequence"/>
</dbReference>
<organism evidence="6">
    <name type="scientific">Rodentolepis nana</name>
    <name type="common">Dwarf tapeworm</name>
    <name type="synonym">Hymenolepis nana</name>
    <dbReference type="NCBI Taxonomy" id="102285"/>
    <lineage>
        <taxon>Eukaryota</taxon>
        <taxon>Metazoa</taxon>
        <taxon>Spiralia</taxon>
        <taxon>Lophotrochozoa</taxon>
        <taxon>Platyhelminthes</taxon>
        <taxon>Cestoda</taxon>
        <taxon>Eucestoda</taxon>
        <taxon>Cyclophyllidea</taxon>
        <taxon>Hymenolepididae</taxon>
        <taxon>Rodentolepis</taxon>
    </lineage>
</organism>
<name>A0A0R3T7R3_RODNA</name>
<sequence length="222" mass="24815">MILQLKAFELFLKRIHGDRSRFRLILIGGCRDSSDYLRVDRLREAAKRVGLSDQQVIFEVNASSETVKKYLSEATINLHTMIDEHFGIGIVEGMAAGLVTVANKSGGPLMDIIGPALAEPRVDPSTVKPTPVGYLASSEAEYADIFHYVLVNATSCQLDPLRFAAKKRAQSLFSEAAFFEGTNCTAYLSKYHKGRDRRKRNSLKGEEPTQIKPPQLDIQRHY</sequence>
<dbReference type="GO" id="GO:0005789">
    <property type="term" value="C:endoplasmic reticulum membrane"/>
    <property type="evidence" value="ECO:0007669"/>
    <property type="project" value="TreeGrafter"/>
</dbReference>
<gene>
    <name evidence="4" type="ORF">HNAJ_LOCUS3100</name>
</gene>
<feature type="domain" description="Glycosyl transferase family 1" evidence="3">
    <location>
        <begin position="4"/>
        <end position="114"/>
    </location>
</feature>
<feature type="region of interest" description="Disordered" evidence="2">
    <location>
        <begin position="195"/>
        <end position="222"/>
    </location>
</feature>
<reference evidence="6" key="1">
    <citation type="submission" date="2017-02" db="UniProtKB">
        <authorList>
            <consortium name="WormBaseParasite"/>
        </authorList>
    </citation>
    <scope>IDENTIFICATION</scope>
</reference>
<keyword evidence="5" id="KW-1185">Reference proteome</keyword>
<evidence type="ECO:0000313" key="6">
    <source>
        <dbReference type="WBParaSite" id="HNAJ_0000310101-mRNA-1"/>
    </source>
</evidence>
<evidence type="ECO:0000313" key="4">
    <source>
        <dbReference type="EMBL" id="VDN98959.1"/>
    </source>
</evidence>
<dbReference type="EMBL" id="UZAE01001706">
    <property type="protein sequence ID" value="VDN98959.1"/>
    <property type="molecule type" value="Genomic_DNA"/>
</dbReference>
<evidence type="ECO:0000313" key="5">
    <source>
        <dbReference type="Proteomes" id="UP000278807"/>
    </source>
</evidence>
<reference evidence="4 5" key="2">
    <citation type="submission" date="2018-11" db="EMBL/GenBank/DDBJ databases">
        <authorList>
            <consortium name="Pathogen Informatics"/>
        </authorList>
    </citation>
    <scope>NUCLEOTIDE SEQUENCE [LARGE SCALE GENOMIC DNA]</scope>
</reference>
<proteinExistence type="predicted"/>
<dbReference type="Pfam" id="PF00534">
    <property type="entry name" value="Glycos_transf_1"/>
    <property type="match status" value="1"/>
</dbReference>
<evidence type="ECO:0000259" key="3">
    <source>
        <dbReference type="Pfam" id="PF00534"/>
    </source>
</evidence>
<dbReference type="PANTHER" id="PTHR45919:SF1">
    <property type="entry name" value="GDP-MAN:MAN(3)GLCNAC(2)-PP-DOL ALPHA-1,2-MANNOSYLTRANSFERASE"/>
    <property type="match status" value="1"/>
</dbReference>
<dbReference type="InterPro" id="IPR001296">
    <property type="entry name" value="Glyco_trans_1"/>
</dbReference>
<dbReference type="PANTHER" id="PTHR45919">
    <property type="entry name" value="GDP-MAN:MAN(3)GLCNAC(2)-PP-DOL ALPHA-1,2-MANNOSYLTRANSFERASE"/>
    <property type="match status" value="1"/>
</dbReference>
<keyword evidence="1" id="KW-0808">Transferase</keyword>
<dbReference type="OrthoDB" id="6266088at2759"/>
<dbReference type="GO" id="GO:0004377">
    <property type="term" value="F:GDP-Man:Man(3)GlcNAc(2)-PP-Dol alpha-1,2-mannosyltransferase activity"/>
    <property type="evidence" value="ECO:0007669"/>
    <property type="project" value="InterPro"/>
</dbReference>